<dbReference type="OrthoDB" id="9804088at2"/>
<dbReference type="InterPro" id="IPR013023">
    <property type="entry name" value="KARI"/>
</dbReference>
<dbReference type="Gene3D" id="1.10.1040.10">
    <property type="entry name" value="N-(1-d-carboxylethyl)-l-norvaline Dehydrogenase, domain 2"/>
    <property type="match status" value="1"/>
</dbReference>
<evidence type="ECO:0000256" key="4">
    <source>
        <dbReference type="ARBA" id="ARBA00010318"/>
    </source>
</evidence>
<dbReference type="Proteomes" id="UP000001508">
    <property type="component" value="Chromosome"/>
</dbReference>
<keyword evidence="9 11" id="KW-0100">Branched-chain amino acid biosynthesis</keyword>
<comment type="caution">
    <text evidence="11">Lacks conserved residue(s) required for the propagation of feature annotation.</text>
</comment>
<dbReference type="GO" id="GO:0009099">
    <property type="term" value="P:L-valine biosynthetic process"/>
    <property type="evidence" value="ECO:0007669"/>
    <property type="project" value="UniProtKB-UniRule"/>
</dbReference>
<evidence type="ECO:0000256" key="1">
    <source>
        <dbReference type="ARBA" id="ARBA00001946"/>
    </source>
</evidence>
<evidence type="ECO:0000256" key="11">
    <source>
        <dbReference type="PROSITE-ProRule" id="PRU01198"/>
    </source>
</evidence>
<dbReference type="PANTHER" id="PTHR21371:SF1">
    <property type="entry name" value="KETOL-ACID REDUCTOISOMERASE, MITOCHONDRIAL"/>
    <property type="match status" value="1"/>
</dbReference>
<dbReference type="UniPathway" id="UPA00049">
    <property type="reaction ID" value="UER00060"/>
</dbReference>
<keyword evidence="8 11" id="KW-0560">Oxidoreductase</keyword>
<comment type="cofactor">
    <cofactor evidence="1">
        <name>Mg(2+)</name>
        <dbReference type="ChEBI" id="CHEBI:18420"/>
    </cofactor>
</comment>
<accession>D6Z2M8</accession>
<dbReference type="Pfam" id="PF07991">
    <property type="entry name" value="KARI_N"/>
    <property type="match status" value="1"/>
</dbReference>
<dbReference type="PROSITE" id="PS51850">
    <property type="entry name" value="KARI_N"/>
    <property type="match status" value="1"/>
</dbReference>
<dbReference type="EMBL" id="CP001940">
    <property type="protein sequence ID" value="ADH85803.1"/>
    <property type="molecule type" value="Genomic_DNA"/>
</dbReference>
<keyword evidence="5 11" id="KW-0028">Amino-acid biosynthesis</keyword>
<protein>
    <recommendedName>
        <fullName evidence="10">Acetohydroxy-acid isomeroreductase</fullName>
    </recommendedName>
</protein>
<feature type="domain" description="KARI C-terminal knotted" evidence="13">
    <location>
        <begin position="353"/>
        <end position="490"/>
    </location>
</feature>
<organism evidence="14 15">
    <name type="scientific">Desulfurivibrio alkaliphilus (strain DSM 19089 / UNIQEM U267 / AHT2)</name>
    <dbReference type="NCBI Taxonomy" id="589865"/>
    <lineage>
        <taxon>Bacteria</taxon>
        <taxon>Pseudomonadati</taxon>
        <taxon>Thermodesulfobacteriota</taxon>
        <taxon>Desulfobulbia</taxon>
        <taxon>Desulfobulbales</taxon>
        <taxon>Desulfobulbaceae</taxon>
        <taxon>Desulfurivibrio</taxon>
    </lineage>
</organism>
<dbReference type="InterPro" id="IPR013328">
    <property type="entry name" value="6PGD_dom2"/>
</dbReference>
<keyword evidence="7 11" id="KW-0460">Magnesium</keyword>
<dbReference type="SUPFAM" id="SSF48179">
    <property type="entry name" value="6-phosphogluconate dehydrogenase C-terminal domain-like"/>
    <property type="match status" value="1"/>
</dbReference>
<comment type="pathway">
    <text evidence="2">Amino-acid biosynthesis; L-valine biosynthesis; L-valine from pyruvate: step 2/4.</text>
</comment>
<feature type="binding site" evidence="11">
    <location>
        <position position="426"/>
    </location>
    <ligand>
        <name>substrate</name>
    </ligand>
</feature>
<keyword evidence="14" id="KW-0413">Isomerase</keyword>
<sequence>MDLTFKSDVFATETLKLADTEEMIVRGGRDKFSLLPKAFAGIKQIGVIGWGSQGPAQAQNLRDSLEGTDIRVKIGLRPGSSSMAAAREAGFTEEAGTLGEMYQVIRESEMVLLLISDAAQAEHYQQVFDNLQPGSTLGLSHGFLLGYLESIGKYFPKNINVIGVCPKGMGPSVRRLYVLGKEVNGAGINSSFAVEQDIDGKATDQALGWAVAVGAPYIFKTSLGHEFRSDIFGERGILLGAVHGIVEMLYRRYVMEEGRDESQAFIDSVETITGPISKTISYQGIIAVYEQLSGEDREIFERAYSHSYRPAFDILLEIYDEVSSCNEIRSVIMAGQRHERFPMGTIDGTRMWQVGEKVRAARSGETKIHPFTAGVYCATMMAQIDLLIEKGHCLSEVANESVIEAVDSLNPYMHHKGVAFMVDNCSTTARLGSRKWAPRFDYNLSQQAMTDFDAGKPANQDLLAAFKNHKIHQALAACAELRPSVDIAFV</sequence>
<evidence type="ECO:0000259" key="13">
    <source>
        <dbReference type="PROSITE" id="PS51851"/>
    </source>
</evidence>
<dbReference type="GO" id="GO:0009097">
    <property type="term" value="P:isoleucine biosynthetic process"/>
    <property type="evidence" value="ECO:0007669"/>
    <property type="project" value="UniProtKB-UniRule"/>
</dbReference>
<dbReference type="InterPro" id="IPR013116">
    <property type="entry name" value="KARI_N"/>
</dbReference>
<evidence type="ECO:0000313" key="15">
    <source>
        <dbReference type="Proteomes" id="UP000001508"/>
    </source>
</evidence>
<reference evidence="15" key="1">
    <citation type="submission" date="2010-02" db="EMBL/GenBank/DDBJ databases">
        <title>Complete sequence of Desulfurivibrio alkaliphilus AHT2.</title>
        <authorList>
            <consortium name="US DOE Joint Genome Institute"/>
            <person name="Pitluck S."/>
            <person name="Chertkov O."/>
            <person name="Detter J.C."/>
            <person name="Han C."/>
            <person name="Tapia R."/>
            <person name="Larimer F."/>
            <person name="Land M."/>
            <person name="Hauser L."/>
            <person name="Kyrpides N."/>
            <person name="Mikhailova N."/>
            <person name="Sorokin D.Y."/>
            <person name="Muyzer G."/>
            <person name="Woyke T."/>
        </authorList>
    </citation>
    <scope>NUCLEOTIDE SEQUENCE [LARGE SCALE GENOMIC DNA]</scope>
    <source>
        <strain evidence="15">DSM 19089 / UNIQEM U267 / AHT2</strain>
    </source>
</reference>
<dbReference type="STRING" id="589865.DaAHT2_1105"/>
<name>D6Z2M8_DESAT</name>
<dbReference type="InterPro" id="IPR000506">
    <property type="entry name" value="KARI_C"/>
</dbReference>
<proteinExistence type="inferred from homology"/>
<evidence type="ECO:0000256" key="3">
    <source>
        <dbReference type="ARBA" id="ARBA00004885"/>
    </source>
</evidence>
<comment type="similarity">
    <text evidence="4 11">Belongs to the ketol-acid reductoisomerase family.</text>
</comment>
<dbReference type="GO" id="GO:0004455">
    <property type="term" value="F:ketol-acid reductoisomerase activity"/>
    <property type="evidence" value="ECO:0007669"/>
    <property type="project" value="UniProtKB-UniRule"/>
</dbReference>
<dbReference type="PANTHER" id="PTHR21371">
    <property type="entry name" value="KETOL-ACID REDUCTOISOMERASE, MITOCHONDRIAL"/>
    <property type="match status" value="1"/>
</dbReference>
<feature type="domain" description="KARI N-terminal Rossmann" evidence="12">
    <location>
        <begin position="23"/>
        <end position="221"/>
    </location>
</feature>
<dbReference type="RefSeq" id="WP_013163332.1">
    <property type="nucleotide sequence ID" value="NC_014216.1"/>
</dbReference>
<dbReference type="GO" id="GO:0016853">
    <property type="term" value="F:isomerase activity"/>
    <property type="evidence" value="ECO:0007669"/>
    <property type="project" value="UniProtKB-KW"/>
</dbReference>
<dbReference type="InterPro" id="IPR008927">
    <property type="entry name" value="6-PGluconate_DH-like_C_sf"/>
</dbReference>
<dbReference type="HOGENOM" id="CLU_033821_5_1_7"/>
<keyword evidence="6 11" id="KW-0479">Metal-binding</keyword>
<evidence type="ECO:0000256" key="9">
    <source>
        <dbReference type="ARBA" id="ARBA00023304"/>
    </source>
</evidence>
<dbReference type="PROSITE" id="PS51851">
    <property type="entry name" value="KARI_C"/>
    <property type="match status" value="1"/>
</dbReference>
<keyword evidence="15" id="KW-1185">Reference proteome</keyword>
<evidence type="ECO:0000259" key="12">
    <source>
        <dbReference type="PROSITE" id="PS51850"/>
    </source>
</evidence>
<dbReference type="InParanoid" id="D6Z2M8"/>
<evidence type="ECO:0000256" key="8">
    <source>
        <dbReference type="ARBA" id="ARBA00023002"/>
    </source>
</evidence>
<dbReference type="AlphaFoldDB" id="D6Z2M8"/>
<dbReference type="eggNOG" id="COG0059">
    <property type="taxonomic scope" value="Bacteria"/>
</dbReference>
<comment type="pathway">
    <text evidence="3">Amino-acid biosynthesis; L-isoleucine biosynthesis; L-isoleucine from 2-oxobutanoate: step 2/4.</text>
</comment>
<evidence type="ECO:0000313" key="14">
    <source>
        <dbReference type="EMBL" id="ADH85803.1"/>
    </source>
</evidence>
<dbReference type="Pfam" id="PF01450">
    <property type="entry name" value="KARI_C"/>
    <property type="match status" value="1"/>
</dbReference>
<dbReference type="InterPro" id="IPR036291">
    <property type="entry name" value="NAD(P)-bd_dom_sf"/>
</dbReference>
<evidence type="ECO:0000256" key="5">
    <source>
        <dbReference type="ARBA" id="ARBA00022605"/>
    </source>
</evidence>
<dbReference type="UniPathway" id="UPA00047">
    <property type="reaction ID" value="UER00056"/>
</dbReference>
<evidence type="ECO:0000256" key="6">
    <source>
        <dbReference type="ARBA" id="ARBA00022723"/>
    </source>
</evidence>
<dbReference type="SUPFAM" id="SSF51735">
    <property type="entry name" value="NAD(P)-binding Rossmann-fold domains"/>
    <property type="match status" value="1"/>
</dbReference>
<evidence type="ECO:0000256" key="10">
    <source>
        <dbReference type="ARBA" id="ARBA00032744"/>
    </source>
</evidence>
<dbReference type="KEGG" id="dak:DaAHT2_1105"/>
<gene>
    <name evidence="14" type="ordered locus">DaAHT2_1105</name>
</gene>
<feature type="binding site" evidence="11">
    <location>
        <position position="400"/>
    </location>
    <ligand>
        <name>Mg(2+)</name>
        <dbReference type="ChEBI" id="CHEBI:18420"/>
        <label>2</label>
    </ligand>
</feature>
<evidence type="ECO:0000256" key="2">
    <source>
        <dbReference type="ARBA" id="ARBA00004864"/>
    </source>
</evidence>
<dbReference type="GO" id="GO:0046872">
    <property type="term" value="F:metal ion binding"/>
    <property type="evidence" value="ECO:0007669"/>
    <property type="project" value="UniProtKB-UniRule"/>
</dbReference>
<evidence type="ECO:0000256" key="7">
    <source>
        <dbReference type="ARBA" id="ARBA00022842"/>
    </source>
</evidence>
<feature type="binding site" evidence="11">
    <location>
        <position position="404"/>
    </location>
    <ligand>
        <name>Mg(2+)</name>
        <dbReference type="ChEBI" id="CHEBI:18420"/>
        <label>2</label>
    </ligand>
</feature>
<dbReference type="Gene3D" id="3.40.50.720">
    <property type="entry name" value="NAD(P)-binding Rossmann-like Domain"/>
    <property type="match status" value="1"/>
</dbReference>